<gene>
    <name evidence="1" type="ORF">FEM48_Zijuj02G0051300</name>
</gene>
<dbReference type="EMBL" id="JAEACU010000002">
    <property type="protein sequence ID" value="KAH7542229.1"/>
    <property type="molecule type" value="Genomic_DNA"/>
</dbReference>
<dbReference type="Gene3D" id="3.60.120.10">
    <property type="entry name" value="Anthranilate synthase"/>
    <property type="match status" value="1"/>
</dbReference>
<dbReference type="PANTHER" id="PTHR11236:SF9">
    <property type="entry name" value="ANTHRANILATE SYNTHASE COMPONENT 1"/>
    <property type="match status" value="1"/>
</dbReference>
<dbReference type="AlphaFoldDB" id="A0A978VTT4"/>
<dbReference type="InterPro" id="IPR019999">
    <property type="entry name" value="Anth_synth_I-like"/>
</dbReference>
<organism evidence="1 2">
    <name type="scientific">Ziziphus jujuba var. spinosa</name>
    <dbReference type="NCBI Taxonomy" id="714518"/>
    <lineage>
        <taxon>Eukaryota</taxon>
        <taxon>Viridiplantae</taxon>
        <taxon>Streptophyta</taxon>
        <taxon>Embryophyta</taxon>
        <taxon>Tracheophyta</taxon>
        <taxon>Spermatophyta</taxon>
        <taxon>Magnoliopsida</taxon>
        <taxon>eudicotyledons</taxon>
        <taxon>Gunneridae</taxon>
        <taxon>Pentapetalae</taxon>
        <taxon>rosids</taxon>
        <taxon>fabids</taxon>
        <taxon>Rosales</taxon>
        <taxon>Rhamnaceae</taxon>
        <taxon>Paliureae</taxon>
        <taxon>Ziziphus</taxon>
    </lineage>
</organism>
<dbReference type="InterPro" id="IPR005801">
    <property type="entry name" value="ADC_synthase"/>
</dbReference>
<dbReference type="Proteomes" id="UP000813462">
    <property type="component" value="Unassembled WGS sequence"/>
</dbReference>
<accession>A0A978VTT4</accession>
<protein>
    <submittedName>
        <fullName evidence="1">Uncharacterized protein</fullName>
    </submittedName>
</protein>
<dbReference type="PANTHER" id="PTHR11236">
    <property type="entry name" value="AMINOBENZOATE/ANTHRANILATE SYNTHASE"/>
    <property type="match status" value="1"/>
</dbReference>
<evidence type="ECO:0000313" key="2">
    <source>
        <dbReference type="Proteomes" id="UP000813462"/>
    </source>
</evidence>
<reference evidence="1" key="1">
    <citation type="journal article" date="2021" name="Front. Plant Sci.">
        <title>Chromosome-Scale Genome Assembly for Chinese Sour Jujube and Insights Into Its Genome Evolution and Domestication Signature.</title>
        <authorList>
            <person name="Shen L.-Y."/>
            <person name="Luo H."/>
            <person name="Wang X.-L."/>
            <person name="Wang X.-M."/>
            <person name="Qiu X.-J."/>
            <person name="Liu H."/>
            <person name="Zhou S.-S."/>
            <person name="Jia K.-H."/>
            <person name="Nie S."/>
            <person name="Bao Y.-T."/>
            <person name="Zhang R.-G."/>
            <person name="Yun Q.-Z."/>
            <person name="Chai Y.-H."/>
            <person name="Lu J.-Y."/>
            <person name="Li Y."/>
            <person name="Zhao S.-W."/>
            <person name="Mao J.-F."/>
            <person name="Jia S.-G."/>
            <person name="Mao Y.-M."/>
        </authorList>
    </citation>
    <scope>NUCLEOTIDE SEQUENCE</scope>
    <source>
        <strain evidence="1">AT0</strain>
        <tissue evidence="1">Leaf</tissue>
    </source>
</reference>
<sequence>METLAPQLPSTFCLPSTIHVTFNRRGSRSMALVGPTSLARRVRCSAVSSPLIVDQSEQFVTASKKGNLIPLYQTLFSDHLTPVLAYRCLVKEDDRDAPSFLFESVEPGTEASSMDGGDCGGSMSIPRRIMEGWAPQLIDELPDAFCVFNDTLALTRWVGWLLLLRYSALWAEKKKLPFSSAPLDDRNLPDKAYIIHWVRLDRYSSVEEAFSDGMNRLETSI</sequence>
<evidence type="ECO:0000313" key="1">
    <source>
        <dbReference type="EMBL" id="KAH7542229.1"/>
    </source>
</evidence>
<proteinExistence type="predicted"/>
<comment type="caution">
    <text evidence="1">The sequence shown here is derived from an EMBL/GenBank/DDBJ whole genome shotgun (WGS) entry which is preliminary data.</text>
</comment>
<name>A0A978VTT4_ZIZJJ</name>
<dbReference type="GO" id="GO:0000162">
    <property type="term" value="P:L-tryptophan biosynthetic process"/>
    <property type="evidence" value="ECO:0007669"/>
    <property type="project" value="TreeGrafter"/>
</dbReference>